<dbReference type="EMBL" id="CP076459">
    <property type="protein sequence ID" value="QWQ31420.1"/>
    <property type="molecule type" value="Genomic_DNA"/>
</dbReference>
<dbReference type="PANTHER" id="PTHR46401">
    <property type="entry name" value="GLYCOSYLTRANSFERASE WBBK-RELATED"/>
    <property type="match status" value="1"/>
</dbReference>
<evidence type="ECO:0000259" key="2">
    <source>
        <dbReference type="Pfam" id="PF00534"/>
    </source>
</evidence>
<dbReference type="Pfam" id="PF00534">
    <property type="entry name" value="Glycos_transf_1"/>
    <property type="match status" value="1"/>
</dbReference>
<dbReference type="PANTHER" id="PTHR46401:SF2">
    <property type="entry name" value="GLYCOSYLTRANSFERASE WBBK-RELATED"/>
    <property type="match status" value="1"/>
</dbReference>
<dbReference type="GO" id="GO:0009103">
    <property type="term" value="P:lipopolysaccharide biosynthetic process"/>
    <property type="evidence" value="ECO:0007669"/>
    <property type="project" value="TreeGrafter"/>
</dbReference>
<evidence type="ECO:0000256" key="1">
    <source>
        <dbReference type="ARBA" id="ARBA00022679"/>
    </source>
</evidence>
<reference evidence="3" key="1">
    <citation type="submission" date="2021-06" db="EMBL/GenBank/DDBJ databases">
        <title>An adapted protocol for Saccharibacteria cultivation: two new species join this phylum of Candidate Phyla Radiations.</title>
        <authorList>
            <person name="Ibrahim A."/>
            <person name="Maatouk M."/>
            <person name="Raoult D."/>
            <person name="Bittar F."/>
        </authorList>
    </citation>
    <scope>NUCLEOTIDE SEQUENCE</scope>
    <source>
        <strain evidence="3">IHU2</strain>
    </source>
</reference>
<feature type="domain" description="Glycosyl transferase family 1" evidence="2">
    <location>
        <begin position="618"/>
        <end position="713"/>
    </location>
</feature>
<evidence type="ECO:0000313" key="3">
    <source>
        <dbReference type="EMBL" id="QWQ31420.1"/>
    </source>
</evidence>
<dbReference type="Gene3D" id="3.40.50.2000">
    <property type="entry name" value="Glycogen Phosphorylase B"/>
    <property type="match status" value="2"/>
</dbReference>
<dbReference type="Pfam" id="PF13692">
    <property type="entry name" value="Glyco_trans_1_4"/>
    <property type="match status" value="1"/>
</dbReference>
<keyword evidence="4" id="KW-1185">Reference proteome</keyword>
<keyword evidence="1" id="KW-0808">Transferase</keyword>
<dbReference type="AlphaFoldDB" id="A0A8F1MAB1"/>
<name>A0A8F1MAB1_9BACT</name>
<organism evidence="3 4">
    <name type="scientific">Candidatus Minimicrobia vallesae</name>
    <dbReference type="NCBI Taxonomy" id="2841264"/>
    <lineage>
        <taxon>Bacteria</taxon>
        <taxon>Candidatus Saccharimonadota</taxon>
        <taxon>Candidatus Saccharimonadota incertae sedis</taxon>
        <taxon>Candidatus Minimicrobia</taxon>
    </lineage>
</organism>
<sequence>MIRRINNLIKKSTLIIKDDGALRFAKRAAKYAYYKKFPDRKNKEYKDILFINGCTLPHPERYRVAHQIEQLISQGLTADSVFYDRLSLDQLKYYRGFVFFRCPITDTVRDFIKQANYFNKTCFFDIDDLVIDQKYTDSIEYVQKMSDEDKRLYNDGVNRMRETLTLCSHAITTTTQLQEELQKYIKGQVLINRNVASDEMISRSNAAIKAVNKDEDKVIIGYFSGSITHNEDFDLVIPSLIKIFDKYPHVYLKIAGILDIPDILEPYKDRIITSGFVDWRELPMVMAECSIALAPLVDTIFNRAKSENKWIEAALVKVPIIASEVGAFSEKVENCSTGILVKNTDKEWFKAMDLLVSDSALRGKLADKAHEEIIHNYSTVYTGYNLASFIRKHLARNIGFILPSTDISGGVIVALKHADVLRRHGWDVTLIDAVSKHALKIAKKTYSYRYELPGFNVVAMHKTKMKAFFDTQVATLWSTVELVKKQPNVRNRLYFVQNFETDFYIPGTGEPRFLANASYCDQSGIRYITMSLWCQKWLKDVFHKESEYVSNGIDLELYPYRERDFTGKIKLLIEGDSKSEYKNTDEAFRIVERLDPDKFEILYLSYRKEPKDWYRVDRFYNRIAPEKVGEVYASCDILIKTSIVESFSYPPLEMMATGGVSVVVPNGGNVEYLKDDYNCLFYRQGDIDAGVAAVEKLLNDKKLRDKIIKNGQKTAQAYQWSKLEQRIVDIYK</sequence>
<evidence type="ECO:0000313" key="4">
    <source>
        <dbReference type="Proteomes" id="UP000677117"/>
    </source>
</evidence>
<dbReference type="Gene3D" id="3.40.50.11090">
    <property type="match status" value="1"/>
</dbReference>
<dbReference type="Proteomes" id="UP000677117">
    <property type="component" value="Chromosome"/>
</dbReference>
<dbReference type="KEGG" id="mvl:KOY49_04730"/>
<dbReference type="CDD" id="cd03801">
    <property type="entry name" value="GT4_PimA-like"/>
    <property type="match status" value="1"/>
</dbReference>
<protein>
    <submittedName>
        <fullName evidence="3">Glycosyltransferase</fullName>
    </submittedName>
</protein>
<dbReference type="GO" id="GO:0016757">
    <property type="term" value="F:glycosyltransferase activity"/>
    <property type="evidence" value="ECO:0007669"/>
    <property type="project" value="InterPro"/>
</dbReference>
<gene>
    <name evidence="3" type="ORF">KOY49_04730</name>
</gene>
<dbReference type="RefSeq" id="WP_232736195.1">
    <property type="nucleotide sequence ID" value="NZ_CP076459.1"/>
</dbReference>
<dbReference type="InterPro" id="IPR001296">
    <property type="entry name" value="Glyco_trans_1"/>
</dbReference>
<proteinExistence type="predicted"/>
<dbReference type="SUPFAM" id="SSF53756">
    <property type="entry name" value="UDP-Glycosyltransferase/glycogen phosphorylase"/>
    <property type="match status" value="2"/>
</dbReference>
<accession>A0A8F1MAB1</accession>